<reference evidence="1" key="1">
    <citation type="submission" date="2014-12" db="EMBL/GenBank/DDBJ databases">
        <title>Insight into the proteome of Arion vulgaris.</title>
        <authorList>
            <person name="Aradska J."/>
            <person name="Bulat T."/>
            <person name="Smidak R."/>
            <person name="Sarate P."/>
            <person name="Gangsoo J."/>
            <person name="Sialana F."/>
            <person name="Bilban M."/>
            <person name="Lubec G."/>
        </authorList>
    </citation>
    <scope>NUCLEOTIDE SEQUENCE</scope>
    <source>
        <tissue evidence="1">Skin</tissue>
    </source>
</reference>
<evidence type="ECO:0000313" key="1">
    <source>
        <dbReference type="EMBL" id="CEK57027.1"/>
    </source>
</evidence>
<gene>
    <name evidence="1" type="primary">ORF29120</name>
</gene>
<sequence length="58" mass="6013">MIATGGNLMLSSRTAHRGQGTFGASQIHLVCLVGHGRSTLGGIGKITSTWQKTAANFN</sequence>
<name>A0A0B6YLH6_9EUPU</name>
<proteinExistence type="predicted"/>
<dbReference type="AlphaFoldDB" id="A0A0B6YLH6"/>
<protein>
    <submittedName>
        <fullName evidence="1">Uncharacterized protein</fullName>
    </submittedName>
</protein>
<feature type="non-terminal residue" evidence="1">
    <location>
        <position position="58"/>
    </location>
</feature>
<organism evidence="1">
    <name type="scientific">Arion vulgaris</name>
    <dbReference type="NCBI Taxonomy" id="1028688"/>
    <lineage>
        <taxon>Eukaryota</taxon>
        <taxon>Metazoa</taxon>
        <taxon>Spiralia</taxon>
        <taxon>Lophotrochozoa</taxon>
        <taxon>Mollusca</taxon>
        <taxon>Gastropoda</taxon>
        <taxon>Heterobranchia</taxon>
        <taxon>Euthyneura</taxon>
        <taxon>Panpulmonata</taxon>
        <taxon>Eupulmonata</taxon>
        <taxon>Stylommatophora</taxon>
        <taxon>Helicina</taxon>
        <taxon>Arionoidea</taxon>
        <taxon>Arionidae</taxon>
        <taxon>Arion</taxon>
    </lineage>
</organism>
<accession>A0A0B6YLH6</accession>
<dbReference type="EMBL" id="HACG01010162">
    <property type="protein sequence ID" value="CEK57027.1"/>
    <property type="molecule type" value="Transcribed_RNA"/>
</dbReference>